<comment type="cofactor">
    <cofactor evidence="1">
        <name>Zn(2+)</name>
        <dbReference type="ChEBI" id="CHEBI:29105"/>
    </cofactor>
</comment>
<dbReference type="InterPro" id="IPR013230">
    <property type="entry name" value="Peptidase_M15A_C"/>
</dbReference>
<keyword evidence="7" id="KW-0862">Zinc</keyword>
<dbReference type="Proteomes" id="UP000185557">
    <property type="component" value="Unassembled WGS sequence"/>
</dbReference>
<keyword evidence="4" id="KW-0479">Metal-binding</keyword>
<sequence>MVLYDGRGESGECRVNQVLRVNRATVLVLRPEPPGQLAANEQVAIAAGSVYPLQSYAYADINGGFDGHIKVAFRDSAPGGFNTWFVPSRDTQVESDGVVVYPQEDQEGMPVLWINTSTLLKRRPLDSGLLNPNETVAVSRGQSYNLHSYAFADSQGNFNNHIKIAIRNPEDFVNGLSTWFVYTPHAFVTLDNDVVFPRPDPNAFVLRVTANTLFKRRPVDSSQLAPNEQVAASPGTTIVLSSYAFADAQGSFNGHIRFAIKYVKDDINGLNTWYVFQGHARVERAGVVVYPPPTTPPPTPPPQYSGRPFRLPGNTSTFYTDQPIIPGGSFTWGEATRDATRIPETQAIVDNIIGLARALQGARDRLNRPFQITSWYRPPAINAAVGGASRSQHLFGRAADIQVQGLSGRQVANALMLSWPGGMGIYGNIPNIIHLDTGPKRTWGF</sequence>
<evidence type="ECO:0000256" key="10">
    <source>
        <dbReference type="ARBA" id="ARBA00093448"/>
    </source>
</evidence>
<keyword evidence="6" id="KW-0378">Hydrolase</keyword>
<evidence type="ECO:0000313" key="14">
    <source>
        <dbReference type="Proteomes" id="UP000185557"/>
    </source>
</evidence>
<gene>
    <name evidence="13" type="ORF">NIES30_21820</name>
</gene>
<keyword evidence="14" id="KW-1185">Reference proteome</keyword>
<comment type="similarity">
    <text evidence="10">Belongs to the peptidase M15 family.</text>
</comment>
<dbReference type="STRING" id="549789.NIES30_21820"/>
<dbReference type="AlphaFoldDB" id="A0A1U7IZY4"/>
<dbReference type="SUPFAM" id="SSF55166">
    <property type="entry name" value="Hedgehog/DD-peptidase"/>
    <property type="match status" value="1"/>
</dbReference>
<evidence type="ECO:0000313" key="13">
    <source>
        <dbReference type="EMBL" id="OKH44654.1"/>
    </source>
</evidence>
<organism evidence="13 14">
    <name type="scientific">Phormidium tenue NIES-30</name>
    <dbReference type="NCBI Taxonomy" id="549789"/>
    <lineage>
        <taxon>Bacteria</taxon>
        <taxon>Bacillati</taxon>
        <taxon>Cyanobacteriota</taxon>
        <taxon>Cyanophyceae</taxon>
        <taxon>Oscillatoriophycideae</taxon>
        <taxon>Oscillatoriales</taxon>
        <taxon>Oscillatoriaceae</taxon>
        <taxon>Phormidium</taxon>
    </lineage>
</organism>
<keyword evidence="5" id="KW-0732">Signal</keyword>
<evidence type="ECO:0000256" key="6">
    <source>
        <dbReference type="ARBA" id="ARBA00022801"/>
    </source>
</evidence>
<evidence type="ECO:0000256" key="3">
    <source>
        <dbReference type="ARBA" id="ARBA00022670"/>
    </source>
</evidence>
<evidence type="ECO:0000256" key="2">
    <source>
        <dbReference type="ARBA" id="ARBA00004776"/>
    </source>
</evidence>
<feature type="domain" description="Peptidase M15A C-terminal" evidence="12">
    <location>
        <begin position="349"/>
        <end position="436"/>
    </location>
</feature>
<proteinExistence type="inferred from homology"/>
<reference evidence="13 14" key="1">
    <citation type="submission" date="2016-11" db="EMBL/GenBank/DDBJ databases">
        <title>Draft Genome Sequences of Nine Cyanobacterial Strains from Diverse Habitats.</title>
        <authorList>
            <person name="Zhu T."/>
            <person name="Hou S."/>
            <person name="Lu X."/>
            <person name="Hess W.R."/>
        </authorList>
    </citation>
    <scope>NUCLEOTIDE SEQUENCE [LARGE SCALE GENOMIC DNA]</scope>
    <source>
        <strain evidence="13 14">NIES-30</strain>
    </source>
</reference>
<keyword evidence="8" id="KW-0482">Metalloprotease</keyword>
<dbReference type="GO" id="GO:0071555">
    <property type="term" value="P:cell wall organization"/>
    <property type="evidence" value="ECO:0007669"/>
    <property type="project" value="UniProtKB-KW"/>
</dbReference>
<evidence type="ECO:0000256" key="4">
    <source>
        <dbReference type="ARBA" id="ARBA00022723"/>
    </source>
</evidence>
<dbReference type="GO" id="GO:0008237">
    <property type="term" value="F:metallopeptidase activity"/>
    <property type="evidence" value="ECO:0007669"/>
    <property type="project" value="UniProtKB-KW"/>
</dbReference>
<dbReference type="PANTHER" id="PTHR37425">
    <property type="match status" value="1"/>
</dbReference>
<accession>A0A1U7IZY4</accession>
<dbReference type="Pfam" id="PF08291">
    <property type="entry name" value="Peptidase_M15_3"/>
    <property type="match status" value="1"/>
</dbReference>
<comment type="pathway">
    <text evidence="2">Cell wall biogenesis; cell wall polysaccharide biosynthesis.</text>
</comment>
<dbReference type="GO" id="GO:0006508">
    <property type="term" value="P:proteolysis"/>
    <property type="evidence" value="ECO:0007669"/>
    <property type="project" value="UniProtKB-KW"/>
</dbReference>
<dbReference type="InterPro" id="IPR009045">
    <property type="entry name" value="Zn_M74/Hedgehog-like"/>
</dbReference>
<protein>
    <recommendedName>
        <fullName evidence="11">Murein endopeptidase K</fullName>
    </recommendedName>
</protein>
<dbReference type="PANTHER" id="PTHR37425:SF1">
    <property type="entry name" value="OUTER MEMBRANE PROTEIN"/>
    <property type="match status" value="1"/>
</dbReference>
<evidence type="ECO:0000256" key="5">
    <source>
        <dbReference type="ARBA" id="ARBA00022729"/>
    </source>
</evidence>
<evidence type="ECO:0000256" key="8">
    <source>
        <dbReference type="ARBA" id="ARBA00023049"/>
    </source>
</evidence>
<evidence type="ECO:0000259" key="12">
    <source>
        <dbReference type="Pfam" id="PF08291"/>
    </source>
</evidence>
<dbReference type="InterPro" id="IPR010275">
    <property type="entry name" value="MepK"/>
</dbReference>
<comment type="caution">
    <text evidence="13">The sequence shown here is derived from an EMBL/GenBank/DDBJ whole genome shotgun (WGS) entry which is preliminary data.</text>
</comment>
<dbReference type="GO" id="GO:0046872">
    <property type="term" value="F:metal ion binding"/>
    <property type="evidence" value="ECO:0007669"/>
    <property type="project" value="UniProtKB-KW"/>
</dbReference>
<name>A0A1U7IZY4_9CYAN</name>
<dbReference type="EMBL" id="MRCG01000021">
    <property type="protein sequence ID" value="OKH44654.1"/>
    <property type="molecule type" value="Genomic_DNA"/>
</dbReference>
<evidence type="ECO:0000256" key="1">
    <source>
        <dbReference type="ARBA" id="ARBA00001947"/>
    </source>
</evidence>
<evidence type="ECO:0000256" key="9">
    <source>
        <dbReference type="ARBA" id="ARBA00023316"/>
    </source>
</evidence>
<keyword evidence="9" id="KW-0961">Cell wall biogenesis/degradation</keyword>
<evidence type="ECO:0000256" key="7">
    <source>
        <dbReference type="ARBA" id="ARBA00022833"/>
    </source>
</evidence>
<dbReference type="Gene3D" id="3.30.1380.10">
    <property type="match status" value="1"/>
</dbReference>
<dbReference type="OrthoDB" id="5735764at2"/>
<evidence type="ECO:0000256" key="11">
    <source>
        <dbReference type="ARBA" id="ARBA00093666"/>
    </source>
</evidence>
<keyword evidence="3" id="KW-0645">Protease</keyword>